<dbReference type="Proteomes" id="UP000008550">
    <property type="component" value="Chromosome"/>
</dbReference>
<dbReference type="EMBL" id="CP000930">
    <property type="protein sequence ID" value="ABZ85404.1"/>
    <property type="molecule type" value="Genomic_DNA"/>
</dbReference>
<feature type="transmembrane region" description="Helical" evidence="1">
    <location>
        <begin position="28"/>
        <end position="48"/>
    </location>
</feature>
<evidence type="ECO:0000256" key="1">
    <source>
        <dbReference type="SAM" id="Phobius"/>
    </source>
</evidence>
<sequence>MNGSERVPNRFLTLKTQYLYRFERVERVFIHILLYILISLYIPSAVLVPI</sequence>
<dbReference type="KEGG" id="hmo:HM1_2895"/>
<reference evidence="2 3" key="1">
    <citation type="journal article" date="2008" name="J. Bacteriol.">
        <title>The genome of Heliobacterium modesticaldum, a phototrophic representative of the Firmicutes containing the simplest photosynthetic apparatus.</title>
        <authorList>
            <person name="Sattley W.M."/>
            <person name="Madigan M.T."/>
            <person name="Swingley W.D."/>
            <person name="Cheung P.C."/>
            <person name="Clocksin K.M."/>
            <person name="Conrad A.L."/>
            <person name="Dejesa L.C."/>
            <person name="Honchak B.M."/>
            <person name="Jung D.O."/>
            <person name="Karbach L.E."/>
            <person name="Kurdoglu A."/>
            <person name="Lahiri S."/>
            <person name="Mastrian S.D."/>
            <person name="Page L.E."/>
            <person name="Taylor H.L."/>
            <person name="Wang Z.T."/>
            <person name="Raymond J."/>
            <person name="Chen M."/>
            <person name="Blankenship R.E."/>
            <person name="Touchman J.W."/>
        </authorList>
    </citation>
    <scope>NUCLEOTIDE SEQUENCE [LARGE SCALE GENOMIC DNA]</scope>
    <source>
        <strain evidence="3">ATCC 51547 / Ice1</strain>
    </source>
</reference>
<accession>B0TCV3</accession>
<organism evidence="2 3">
    <name type="scientific">Heliobacterium modesticaldum (strain ATCC 51547 / Ice1)</name>
    <dbReference type="NCBI Taxonomy" id="498761"/>
    <lineage>
        <taxon>Bacteria</taxon>
        <taxon>Bacillati</taxon>
        <taxon>Bacillota</taxon>
        <taxon>Clostridia</taxon>
        <taxon>Eubacteriales</taxon>
        <taxon>Heliobacteriaceae</taxon>
        <taxon>Heliomicrobium</taxon>
    </lineage>
</organism>
<keyword evidence="1" id="KW-0812">Transmembrane</keyword>
<protein>
    <submittedName>
        <fullName evidence="2">Uncharacterized protein</fullName>
    </submittedName>
</protein>
<dbReference type="HOGENOM" id="CLU_3118533_0_0_9"/>
<dbReference type="AlphaFoldDB" id="B0TCV3"/>
<gene>
    <name evidence="2" type="ORF">HM1_2895</name>
</gene>
<keyword evidence="1" id="KW-1133">Transmembrane helix</keyword>
<proteinExistence type="predicted"/>
<keyword evidence="1" id="KW-0472">Membrane</keyword>
<name>B0TCV3_HELMI</name>
<evidence type="ECO:0000313" key="2">
    <source>
        <dbReference type="EMBL" id="ABZ85404.1"/>
    </source>
</evidence>
<evidence type="ECO:0000313" key="3">
    <source>
        <dbReference type="Proteomes" id="UP000008550"/>
    </source>
</evidence>
<keyword evidence="3" id="KW-1185">Reference proteome</keyword>